<dbReference type="AlphaFoldDB" id="A0A6A4WP93"/>
<evidence type="ECO:0000313" key="2">
    <source>
        <dbReference type="Proteomes" id="UP000440578"/>
    </source>
</evidence>
<sequence length="52" mass="5813">MSRMEGNIEAPESKRSKLAKYEAALCKLMDAAQQLTGCEGMVLILVIYEFKC</sequence>
<keyword evidence="2" id="KW-1185">Reference proteome</keyword>
<organism evidence="1 2">
    <name type="scientific">Amphibalanus amphitrite</name>
    <name type="common">Striped barnacle</name>
    <name type="synonym">Balanus amphitrite</name>
    <dbReference type="NCBI Taxonomy" id="1232801"/>
    <lineage>
        <taxon>Eukaryota</taxon>
        <taxon>Metazoa</taxon>
        <taxon>Ecdysozoa</taxon>
        <taxon>Arthropoda</taxon>
        <taxon>Crustacea</taxon>
        <taxon>Multicrustacea</taxon>
        <taxon>Cirripedia</taxon>
        <taxon>Thoracica</taxon>
        <taxon>Thoracicalcarea</taxon>
        <taxon>Balanomorpha</taxon>
        <taxon>Balanoidea</taxon>
        <taxon>Balanidae</taxon>
        <taxon>Amphibalaninae</taxon>
        <taxon>Amphibalanus</taxon>
    </lineage>
</organism>
<name>A0A6A4WP93_AMPAM</name>
<proteinExistence type="predicted"/>
<dbReference type="EMBL" id="VIIS01000913">
    <property type="protein sequence ID" value="KAF0303791.1"/>
    <property type="molecule type" value="Genomic_DNA"/>
</dbReference>
<gene>
    <name evidence="1" type="ORF">FJT64_024261</name>
</gene>
<comment type="caution">
    <text evidence="1">The sequence shown here is derived from an EMBL/GenBank/DDBJ whole genome shotgun (WGS) entry which is preliminary data.</text>
</comment>
<evidence type="ECO:0000313" key="1">
    <source>
        <dbReference type="EMBL" id="KAF0303791.1"/>
    </source>
</evidence>
<accession>A0A6A4WP93</accession>
<reference evidence="1 2" key="1">
    <citation type="submission" date="2019-07" db="EMBL/GenBank/DDBJ databases">
        <title>Draft genome assembly of a fouling barnacle, Amphibalanus amphitrite (Darwin, 1854): The first reference genome for Thecostraca.</title>
        <authorList>
            <person name="Kim W."/>
        </authorList>
    </citation>
    <scope>NUCLEOTIDE SEQUENCE [LARGE SCALE GENOMIC DNA]</scope>
    <source>
        <strain evidence="1">SNU_AA5</strain>
        <tissue evidence="1">Soma without cirri and trophi</tissue>
    </source>
</reference>
<dbReference type="Proteomes" id="UP000440578">
    <property type="component" value="Unassembled WGS sequence"/>
</dbReference>
<protein>
    <submittedName>
        <fullName evidence="1">Uncharacterized protein</fullName>
    </submittedName>
</protein>